<sequence length="132" mass="15222">MKTNFENINKAYLAEILSASCTFCKGIRNSDECLSEHIDNGRCLREMNKWLNQEVNPMPELEKGDVIEVSGNNYKYVYLDDGVSVLIGADRPKLVRNIRGNCNIKSIKRYELSKDKYTCVWRADNGFYKTLL</sequence>
<dbReference type="AlphaFoldDB" id="A0A1M6C5W9"/>
<evidence type="ECO:0000313" key="1">
    <source>
        <dbReference type="EMBL" id="SHI56323.1"/>
    </source>
</evidence>
<accession>A0A1M6C5W9</accession>
<reference evidence="1 2" key="1">
    <citation type="submission" date="2016-11" db="EMBL/GenBank/DDBJ databases">
        <authorList>
            <person name="Jaros S."/>
            <person name="Januszkiewicz K."/>
            <person name="Wedrychowicz H."/>
        </authorList>
    </citation>
    <scope>NUCLEOTIDE SEQUENCE [LARGE SCALE GENOMIC DNA]</scope>
    <source>
        <strain evidence="1 2">DSM 3074</strain>
    </source>
</reference>
<protein>
    <submittedName>
        <fullName evidence="1">Uncharacterized protein</fullName>
    </submittedName>
</protein>
<name>A0A1M6C5W9_9FIRM</name>
<proteinExistence type="predicted"/>
<gene>
    <name evidence="1" type="ORF">SAMN02745671_01013</name>
</gene>
<evidence type="ECO:0000313" key="2">
    <source>
        <dbReference type="Proteomes" id="UP000191240"/>
    </source>
</evidence>
<dbReference type="RefSeq" id="WP_080325553.1">
    <property type="nucleotide sequence ID" value="NZ_FQYW01000007.1"/>
</dbReference>
<organism evidence="1 2">
    <name type="scientific">Anaerovibrio lipolyticus DSM 3074</name>
    <dbReference type="NCBI Taxonomy" id="1120997"/>
    <lineage>
        <taxon>Bacteria</taxon>
        <taxon>Bacillati</taxon>
        <taxon>Bacillota</taxon>
        <taxon>Negativicutes</taxon>
        <taxon>Selenomonadales</taxon>
        <taxon>Selenomonadaceae</taxon>
        <taxon>Anaerovibrio</taxon>
    </lineage>
</organism>
<dbReference type="Proteomes" id="UP000191240">
    <property type="component" value="Unassembled WGS sequence"/>
</dbReference>
<dbReference type="EMBL" id="FQYW01000007">
    <property type="protein sequence ID" value="SHI56323.1"/>
    <property type="molecule type" value="Genomic_DNA"/>
</dbReference>